<reference evidence="2" key="1">
    <citation type="journal article" date="2020" name="Stud. Mycol.">
        <title>101 Dothideomycetes genomes: a test case for predicting lifestyles and emergence of pathogens.</title>
        <authorList>
            <person name="Haridas S."/>
            <person name="Albert R."/>
            <person name="Binder M."/>
            <person name="Bloem J."/>
            <person name="Labutti K."/>
            <person name="Salamov A."/>
            <person name="Andreopoulos B."/>
            <person name="Baker S."/>
            <person name="Barry K."/>
            <person name="Bills G."/>
            <person name="Bluhm B."/>
            <person name="Cannon C."/>
            <person name="Castanera R."/>
            <person name="Culley D."/>
            <person name="Daum C."/>
            <person name="Ezra D."/>
            <person name="Gonzalez J."/>
            <person name="Henrissat B."/>
            <person name="Kuo A."/>
            <person name="Liang C."/>
            <person name="Lipzen A."/>
            <person name="Lutzoni F."/>
            <person name="Magnuson J."/>
            <person name="Mondo S."/>
            <person name="Nolan M."/>
            <person name="Ohm R."/>
            <person name="Pangilinan J."/>
            <person name="Park H.-J."/>
            <person name="Ramirez L."/>
            <person name="Alfaro M."/>
            <person name="Sun H."/>
            <person name="Tritt A."/>
            <person name="Yoshinaga Y."/>
            <person name="Zwiers L.-H."/>
            <person name="Turgeon B."/>
            <person name="Goodwin S."/>
            <person name="Spatafora J."/>
            <person name="Crous P."/>
            <person name="Grigoriev I."/>
        </authorList>
    </citation>
    <scope>NUCLEOTIDE SEQUENCE</scope>
    <source>
        <strain evidence="2">SCOH1-5</strain>
    </source>
</reference>
<gene>
    <name evidence="2" type="ORF">CERZMDRAFT_38077</name>
</gene>
<feature type="compositionally biased region" description="Low complexity" evidence="1">
    <location>
        <begin position="862"/>
        <end position="872"/>
    </location>
</feature>
<sequence>MGAHFERWLSRPSTLCFLRRVLDTTADAPPCPHWRQRIAPRRHVHNNSQDPEKWLEEHDGSAPTRRRYYRGTREEDTEAVAAQKRADATEYALRKVLGGSRGSPANRRLPPRAKFTSLSGHLLHPARSARLVQMVVESSRHMSDLGLWAELAQYAQRHEGLRGVIIVWDGMRQYGIDLPTVGEDADMLWTTFITSGIEQGQQSHDRRFFLEVLQYAVRLNDRSGKVYPKLYQTAVGTILSVNASRAPRWARYIAQYLGEEHADLHSLATSCAASDAFKAFKAIYREQRGTHKLYDYFIPELLKQGDVEQTLKWHKFFISNGDGPGAEVVAMPLVQELFKRDGDRSLSTTHRRESGSESHDFVVPRDGVSIYLPAMSRATMSTLVGEVHGIKQREVSDSFVAKMLATRAFPLDMVFSGLGVIGVETIGPMALREIALRAGSAPEFILKLGMLQDMNIATTDAIYCRLLVKLARDRSDDLYEALLASDQHPEAFEDSTTQQALLASFLDRGDLTSAQVTLVGLSLRGGITQSRAWNCILHHHVKRRQFGLVAETTRQMQAVNIAVTGGTLACMHRYLLPERKPGHAPPQYMLDEYLGVPPLQFVTNMHIYAAQRDVTIRPNLWIELMKRYGMLQKWEELEHLAHWLPQFYWTRKKSYRTIMLESGSRANINVPLWTIFSSSMRSAFIVWGFQHAATKRLLSEADCSQTWARGVLLLRKLNEVGFRKPDMQTSPNFVRRVLLQQMWTLFGPAYSTKRINVLARRCNRLPLAHFIQHANAIWDGQLFDLDPRLYEPQNSPQLLVSLFGRIKRVGQKRRDRVNVLAYARAIAEGHRIPPVLHRSVHQRRRAWEMSPFRIAPSRTGFRSRVPGRPIPSSRRRRRLLSAHSLSSRPAPNRQDILEIAPPC</sequence>
<name>A0A6A6FK64_9PEZI</name>
<proteinExistence type="predicted"/>
<evidence type="ECO:0008006" key="4">
    <source>
        <dbReference type="Google" id="ProtNLM"/>
    </source>
</evidence>
<feature type="compositionally biased region" description="Basic and acidic residues" evidence="1">
    <location>
        <begin position="50"/>
        <end position="60"/>
    </location>
</feature>
<protein>
    <recommendedName>
        <fullName evidence="4">Pentatricopeptide repeat domain-containing protein</fullName>
    </recommendedName>
</protein>
<dbReference type="OrthoDB" id="5366531at2759"/>
<keyword evidence="3" id="KW-1185">Reference proteome</keyword>
<dbReference type="AlphaFoldDB" id="A0A6A6FK64"/>
<evidence type="ECO:0000256" key="1">
    <source>
        <dbReference type="SAM" id="MobiDB-lite"/>
    </source>
</evidence>
<dbReference type="Proteomes" id="UP000799539">
    <property type="component" value="Unassembled WGS sequence"/>
</dbReference>
<accession>A0A6A6FK64</accession>
<dbReference type="EMBL" id="ML992669">
    <property type="protein sequence ID" value="KAF2213832.1"/>
    <property type="molecule type" value="Genomic_DNA"/>
</dbReference>
<feature type="region of interest" description="Disordered" evidence="1">
    <location>
        <begin position="39"/>
        <end position="65"/>
    </location>
</feature>
<feature type="region of interest" description="Disordered" evidence="1">
    <location>
        <begin position="858"/>
        <end position="895"/>
    </location>
</feature>
<evidence type="ECO:0000313" key="3">
    <source>
        <dbReference type="Proteomes" id="UP000799539"/>
    </source>
</evidence>
<evidence type="ECO:0000313" key="2">
    <source>
        <dbReference type="EMBL" id="KAF2213832.1"/>
    </source>
</evidence>
<organism evidence="2 3">
    <name type="scientific">Cercospora zeae-maydis SCOH1-5</name>
    <dbReference type="NCBI Taxonomy" id="717836"/>
    <lineage>
        <taxon>Eukaryota</taxon>
        <taxon>Fungi</taxon>
        <taxon>Dikarya</taxon>
        <taxon>Ascomycota</taxon>
        <taxon>Pezizomycotina</taxon>
        <taxon>Dothideomycetes</taxon>
        <taxon>Dothideomycetidae</taxon>
        <taxon>Mycosphaerellales</taxon>
        <taxon>Mycosphaerellaceae</taxon>
        <taxon>Cercospora</taxon>
    </lineage>
</organism>